<proteinExistence type="predicted"/>
<dbReference type="OrthoDB" id="4948514at2"/>
<gene>
    <name evidence="1" type="ordered locus">Achl_4182</name>
</gene>
<sequence length="122" mass="13361">MTEGHDARQAANRLSRAARDLMQSTEDLEIPADSYAVLGNVLDAVRSLEVALGELLEWHRGAEPGRHFAAAHDDSTIGIMTTVTELDLAVQQADGLQQTLSRAYGGNAVVRWFDEVEQLDEN</sequence>
<organism evidence="1 2">
    <name type="scientific">Pseudarthrobacter chlorophenolicus (strain ATCC 700700 / DSM 12829 / CIP 107037 / JCM 12360 / KCTC 9906 / NCIMB 13794 / A6)</name>
    <name type="common">Arthrobacter chlorophenolicus</name>
    <dbReference type="NCBI Taxonomy" id="452863"/>
    <lineage>
        <taxon>Bacteria</taxon>
        <taxon>Bacillati</taxon>
        <taxon>Actinomycetota</taxon>
        <taxon>Actinomycetes</taxon>
        <taxon>Micrococcales</taxon>
        <taxon>Micrococcaceae</taxon>
        <taxon>Pseudarthrobacter</taxon>
    </lineage>
</organism>
<protein>
    <submittedName>
        <fullName evidence="1">Uncharacterized protein</fullName>
    </submittedName>
</protein>
<dbReference type="HOGENOM" id="CLU_2010549_0_0_11"/>
<dbReference type="RefSeq" id="WP_012623150.1">
    <property type="nucleotide sequence ID" value="NC_011879.1"/>
</dbReference>
<keyword evidence="2" id="KW-1185">Reference proteome</keyword>
<reference evidence="1" key="1">
    <citation type="submission" date="2009-01" db="EMBL/GenBank/DDBJ databases">
        <title>Complete sequence of plasmid1 of Arthrobacter chlorophenolicus A6.</title>
        <authorList>
            <consortium name="US DOE Joint Genome Institute"/>
            <person name="Lucas S."/>
            <person name="Copeland A."/>
            <person name="Lapidus A."/>
            <person name="Glavina del Rio T."/>
            <person name="Tice H."/>
            <person name="Bruce D."/>
            <person name="Goodwin L."/>
            <person name="Pitluck S."/>
            <person name="Goltsman E."/>
            <person name="Clum A."/>
            <person name="Larimer F."/>
            <person name="Land M."/>
            <person name="Hauser L."/>
            <person name="Kyrpides N."/>
            <person name="Mikhailova N."/>
            <person name="Jansson J."/>
            <person name="Richardson P."/>
        </authorList>
    </citation>
    <scope>NUCLEOTIDE SEQUENCE [LARGE SCALE GENOMIC DNA]</scope>
    <source>
        <strain evidence="1">A6</strain>
        <plasmid evidence="1">pACHL01</plasmid>
    </source>
</reference>
<dbReference type="EMBL" id="CP001342">
    <property type="protein sequence ID" value="ACL42133.1"/>
    <property type="molecule type" value="Genomic_DNA"/>
</dbReference>
<name>B8HI86_PSECP</name>
<evidence type="ECO:0000313" key="2">
    <source>
        <dbReference type="Proteomes" id="UP000002505"/>
    </source>
</evidence>
<dbReference type="AlphaFoldDB" id="B8HI86"/>
<geneLocation type="plasmid" evidence="1 2">
    <name>pACHL01</name>
</geneLocation>
<keyword evidence="1" id="KW-0614">Plasmid</keyword>
<dbReference type="KEGG" id="ach:Achl_4182"/>
<accession>B8HI86</accession>
<dbReference type="Proteomes" id="UP000002505">
    <property type="component" value="Plasmid pACHL01"/>
</dbReference>
<evidence type="ECO:0000313" key="1">
    <source>
        <dbReference type="EMBL" id="ACL42133.1"/>
    </source>
</evidence>